<reference evidence="3" key="2">
    <citation type="submission" date="2010-04" db="EMBL/GenBank/DDBJ databases">
        <authorList>
            <person name="Buell R."/>
            <person name="Hamilton J."/>
            <person name="Hostetler J."/>
        </authorList>
    </citation>
    <scope>NUCLEOTIDE SEQUENCE [LARGE SCALE GENOMIC DNA]</scope>
    <source>
        <strain evidence="3">DAOM:BR144</strain>
    </source>
</reference>
<feature type="region of interest" description="Disordered" evidence="1">
    <location>
        <begin position="506"/>
        <end position="535"/>
    </location>
</feature>
<feature type="compositionally biased region" description="Basic residues" evidence="1">
    <location>
        <begin position="368"/>
        <end position="379"/>
    </location>
</feature>
<feature type="compositionally biased region" description="Gly residues" evidence="1">
    <location>
        <begin position="228"/>
        <end position="239"/>
    </location>
</feature>
<feature type="region of interest" description="Disordered" evidence="1">
    <location>
        <begin position="224"/>
        <end position="251"/>
    </location>
</feature>
<dbReference type="VEuPathDB" id="FungiDB:PYU1_G010324"/>
<dbReference type="STRING" id="431595.K3WZE5"/>
<proteinExistence type="predicted"/>
<feature type="compositionally biased region" description="Acidic residues" evidence="1">
    <location>
        <begin position="70"/>
        <end position="83"/>
    </location>
</feature>
<accession>K3WZE5</accession>
<dbReference type="Proteomes" id="UP000019132">
    <property type="component" value="Unassembled WGS sequence"/>
</dbReference>
<name>K3WZE5_GLOUD</name>
<feature type="region of interest" description="Disordered" evidence="1">
    <location>
        <begin position="444"/>
        <end position="486"/>
    </location>
</feature>
<dbReference type="eggNOG" id="ENOG502S54J">
    <property type="taxonomic scope" value="Eukaryota"/>
</dbReference>
<dbReference type="EnsemblProtists" id="PYU1_T010344">
    <property type="protein sequence ID" value="PYU1_T010344"/>
    <property type="gene ID" value="PYU1_G010324"/>
</dbReference>
<dbReference type="PANTHER" id="PTHR31827:SF1">
    <property type="entry name" value="EMB|CAB89363.1"/>
    <property type="match status" value="1"/>
</dbReference>
<feature type="compositionally biased region" description="Acidic residues" evidence="1">
    <location>
        <begin position="52"/>
        <end position="63"/>
    </location>
</feature>
<dbReference type="PANTHER" id="PTHR31827">
    <property type="entry name" value="EMB|CAB89363.1"/>
    <property type="match status" value="1"/>
</dbReference>
<dbReference type="AlphaFoldDB" id="K3WZE5"/>
<reference evidence="2" key="3">
    <citation type="submission" date="2015-02" db="UniProtKB">
        <authorList>
            <consortium name="EnsemblProtists"/>
        </authorList>
    </citation>
    <scope>IDENTIFICATION</scope>
    <source>
        <strain evidence="2">DAOM BR144</strain>
    </source>
</reference>
<protein>
    <submittedName>
        <fullName evidence="2">Uncharacterized protein</fullName>
    </submittedName>
</protein>
<organism evidence="2 3">
    <name type="scientific">Globisporangium ultimum (strain ATCC 200006 / CBS 805.95 / DAOM BR144)</name>
    <name type="common">Pythium ultimum</name>
    <dbReference type="NCBI Taxonomy" id="431595"/>
    <lineage>
        <taxon>Eukaryota</taxon>
        <taxon>Sar</taxon>
        <taxon>Stramenopiles</taxon>
        <taxon>Oomycota</taxon>
        <taxon>Peronosporomycetes</taxon>
        <taxon>Pythiales</taxon>
        <taxon>Pythiaceae</taxon>
        <taxon>Globisporangium</taxon>
    </lineage>
</organism>
<feature type="compositionally biased region" description="Polar residues" evidence="1">
    <location>
        <begin position="620"/>
        <end position="629"/>
    </location>
</feature>
<feature type="region of interest" description="Disordered" evidence="1">
    <location>
        <begin position="304"/>
        <end position="338"/>
    </location>
</feature>
<feature type="compositionally biased region" description="Basic and acidic residues" evidence="1">
    <location>
        <begin position="84"/>
        <end position="113"/>
    </location>
</feature>
<feature type="compositionally biased region" description="Low complexity" evidence="1">
    <location>
        <begin position="507"/>
        <end position="518"/>
    </location>
</feature>
<sequence>MATDVEPWSAPPLMSSSGDSDGKEDSAVPRDSSGSTSCESENREEQRGQNGEETEEEEEEEEKDEKRDDTESENSDDAMENEEREAHADDDARTATDLLHEAVERRQRQHQQEQEELQQMQKEEEEEEQQVVPRIVNPNPEAVQSEGPIDVEDVKNKNIPDLYYLFTNDKLKEQSLTAVLNSDPFCIPRLTDNVPEYRPAFNPLSILEGEEKLLPRYFRLDPSEGIPDVGGKGGDGSKGARGRSDKNVAMSSIPIRSASGKSFGGSSGSGSAFVGKTSTFMGTLPRQSEFAEIPVADTIFQTQQTFRPTPPPPPPTHPSYASKQISHEWESSTGASTAAAPDAIGTATLNDAMFLTSLHQSGPSSHQQHQHQPHSHGYSKHTVDQQLHEYYAPNEYQQPQQPFHEPSSLYGDAPSAPSISDKLMRYLPARSTPTERNAYMDDSTSYLAQPGDHHQHHHSSSSNGHHSSAIFGEYLGPSSSNNSHHSTAMMTMAPSAVAYDGSLQPMTNHTHTQQTTTQSLQPIPKKPRSKNIFRPCTAPGCTKGARGKSGLCQKHGGGKRCATPNCNKGAQGSSAMCLFHGGGYRCTVEGCTTGARGTSGLCAKHGGYKRGNSGGGGKDSATSPASSVNDGKRAKTQQHSPMAFGDGSASGFDSVLY</sequence>
<evidence type="ECO:0000313" key="3">
    <source>
        <dbReference type="Proteomes" id="UP000019132"/>
    </source>
</evidence>
<evidence type="ECO:0000256" key="1">
    <source>
        <dbReference type="SAM" id="MobiDB-lite"/>
    </source>
</evidence>
<dbReference type="HOGENOM" id="CLU_027545_0_0_1"/>
<reference evidence="3" key="1">
    <citation type="journal article" date="2010" name="Genome Biol.">
        <title>Genome sequence of the necrotrophic plant pathogen Pythium ultimum reveals original pathogenicity mechanisms and effector repertoire.</title>
        <authorList>
            <person name="Levesque C.A."/>
            <person name="Brouwer H."/>
            <person name="Cano L."/>
            <person name="Hamilton J.P."/>
            <person name="Holt C."/>
            <person name="Huitema E."/>
            <person name="Raffaele S."/>
            <person name="Robideau G.P."/>
            <person name="Thines M."/>
            <person name="Win J."/>
            <person name="Zerillo M.M."/>
            <person name="Beakes G.W."/>
            <person name="Boore J.L."/>
            <person name="Busam D."/>
            <person name="Dumas B."/>
            <person name="Ferriera S."/>
            <person name="Fuerstenberg S.I."/>
            <person name="Gachon C.M."/>
            <person name="Gaulin E."/>
            <person name="Govers F."/>
            <person name="Grenville-Briggs L."/>
            <person name="Horner N."/>
            <person name="Hostetler J."/>
            <person name="Jiang R.H."/>
            <person name="Johnson J."/>
            <person name="Krajaejun T."/>
            <person name="Lin H."/>
            <person name="Meijer H.J."/>
            <person name="Moore B."/>
            <person name="Morris P."/>
            <person name="Phuntmart V."/>
            <person name="Puiu D."/>
            <person name="Shetty J."/>
            <person name="Stajich J.E."/>
            <person name="Tripathy S."/>
            <person name="Wawra S."/>
            <person name="van West P."/>
            <person name="Whitty B.R."/>
            <person name="Coutinho P.M."/>
            <person name="Henrissat B."/>
            <person name="Martin F."/>
            <person name="Thomas P.D."/>
            <person name="Tyler B.M."/>
            <person name="De Vries R.P."/>
            <person name="Kamoun S."/>
            <person name="Yandell M."/>
            <person name="Tisserat N."/>
            <person name="Buell C.R."/>
        </authorList>
    </citation>
    <scope>NUCLEOTIDE SEQUENCE</scope>
    <source>
        <strain evidence="3">DAOM:BR144</strain>
    </source>
</reference>
<keyword evidence="3" id="KW-1185">Reference proteome</keyword>
<dbReference type="EMBL" id="GL376602">
    <property type="status" value="NOT_ANNOTATED_CDS"/>
    <property type="molecule type" value="Genomic_DNA"/>
</dbReference>
<feature type="region of interest" description="Disordered" evidence="1">
    <location>
        <begin position="609"/>
        <end position="657"/>
    </location>
</feature>
<evidence type="ECO:0000313" key="2">
    <source>
        <dbReference type="EnsemblProtists" id="PYU1_T010344"/>
    </source>
</evidence>
<feature type="compositionally biased region" description="Polar residues" evidence="1">
    <location>
        <begin position="477"/>
        <end position="486"/>
    </location>
</feature>
<feature type="region of interest" description="Disordered" evidence="1">
    <location>
        <begin position="1"/>
        <end position="152"/>
    </location>
</feature>
<feature type="compositionally biased region" description="Pro residues" evidence="1">
    <location>
        <begin position="308"/>
        <end position="317"/>
    </location>
</feature>
<feature type="region of interest" description="Disordered" evidence="1">
    <location>
        <begin position="358"/>
        <end position="381"/>
    </location>
</feature>
<dbReference type="InParanoid" id="K3WZE5"/>